<dbReference type="Proteomes" id="UP000054388">
    <property type="component" value="Unassembled WGS sequence"/>
</dbReference>
<reference evidence="1 2" key="1">
    <citation type="submission" date="2015-10" db="EMBL/GenBank/DDBJ databases">
        <title>Genome sequence of Chryseobacterium greenlandense.</title>
        <authorList>
            <person name="Newman J."/>
            <person name="Fischer K."/>
            <person name="Miller J."/>
        </authorList>
    </citation>
    <scope>NUCLEOTIDE SEQUENCE [LARGE SCALE GENOMIC DNA]</scope>
    <source>
        <strain evidence="1 2">UMB34</strain>
    </source>
</reference>
<dbReference type="AlphaFoldDB" id="A0A101CJG5"/>
<dbReference type="EMBL" id="LMAI01000003">
    <property type="protein sequence ID" value="KUJ57069.1"/>
    <property type="molecule type" value="Genomic_DNA"/>
</dbReference>
<accession>A0A101CJG5</accession>
<organism evidence="1 2">
    <name type="scientific">Chryseobacterium aquaticum subsp. greenlandense</name>
    <dbReference type="NCBI Taxonomy" id="345663"/>
    <lineage>
        <taxon>Bacteria</taxon>
        <taxon>Pseudomonadati</taxon>
        <taxon>Bacteroidota</taxon>
        <taxon>Flavobacteriia</taxon>
        <taxon>Flavobacteriales</taxon>
        <taxon>Weeksellaceae</taxon>
        <taxon>Chryseobacterium group</taxon>
        <taxon>Chryseobacterium</taxon>
    </lineage>
</organism>
<sequence length="151" mass="17813">MNCQDGPRAAFNEEFVRANPKNKLPFEKLVGEYILDEDSKSRYKITYNDTIKLTIKKDSTFIAENYLDYKTDSLQLKKLKGRLSYINNFKDSFMYLQPNDNNFIGGGGFEIFYRKKDSVIALYVYTPFIPATKENNMKYREGDYLRYIKIN</sequence>
<evidence type="ECO:0000313" key="1">
    <source>
        <dbReference type="EMBL" id="KUJ57069.1"/>
    </source>
</evidence>
<proteinExistence type="predicted"/>
<evidence type="ECO:0000313" key="2">
    <source>
        <dbReference type="Proteomes" id="UP000054388"/>
    </source>
</evidence>
<protein>
    <submittedName>
        <fullName evidence="1">Uncharacterized protein</fullName>
    </submittedName>
</protein>
<gene>
    <name evidence="1" type="ORF">AR686_05225</name>
</gene>
<name>A0A101CJG5_9FLAO</name>
<comment type="caution">
    <text evidence="1">The sequence shown here is derived from an EMBL/GenBank/DDBJ whole genome shotgun (WGS) entry which is preliminary data.</text>
</comment>